<comment type="subcellular location">
    <subcellularLocation>
        <location evidence="1">Membrane</location>
        <topology evidence="1">Single-pass type II membrane protein</topology>
    </subcellularLocation>
</comment>
<accession>A0A7I8W9K9</accession>
<name>A0A7I8W9K9_9ANNE</name>
<dbReference type="PRINTS" id="PR02050">
    <property type="entry name" value="B14GALTRFASE"/>
</dbReference>
<keyword evidence="15" id="KW-1185">Reference proteome</keyword>
<keyword evidence="8 11" id="KW-1133">Transmembrane helix</keyword>
<dbReference type="InterPro" id="IPR027995">
    <property type="entry name" value="Galactosyl_T_N"/>
</dbReference>
<dbReference type="Pfam" id="PF13733">
    <property type="entry name" value="Glyco_transf_7N"/>
    <property type="match status" value="1"/>
</dbReference>
<dbReference type="InterPro" id="IPR029044">
    <property type="entry name" value="Nucleotide-diphossugar_trans"/>
</dbReference>
<dbReference type="AlphaFoldDB" id="A0A7I8W9K9"/>
<evidence type="ECO:0000256" key="6">
    <source>
        <dbReference type="ARBA" id="ARBA00022692"/>
    </source>
</evidence>
<dbReference type="InterPro" id="IPR003859">
    <property type="entry name" value="Galactosyl_T"/>
</dbReference>
<evidence type="ECO:0000256" key="4">
    <source>
        <dbReference type="ARBA" id="ARBA00022676"/>
    </source>
</evidence>
<protein>
    <submittedName>
        <fullName evidence="14">DgyrCDS13083</fullName>
    </submittedName>
</protein>
<keyword evidence="6 11" id="KW-0812">Transmembrane</keyword>
<gene>
    <name evidence="14" type="ORF">DGYR_LOCUS12305</name>
</gene>
<dbReference type="GO" id="GO:0006688">
    <property type="term" value="P:glycosphingolipid biosynthetic process"/>
    <property type="evidence" value="ECO:0007669"/>
    <property type="project" value="TreeGrafter"/>
</dbReference>
<proteinExistence type="inferred from homology"/>
<evidence type="ECO:0000313" key="14">
    <source>
        <dbReference type="EMBL" id="CAD5124822.1"/>
    </source>
</evidence>
<evidence type="ECO:0000256" key="10">
    <source>
        <dbReference type="ARBA" id="ARBA00023180"/>
    </source>
</evidence>
<evidence type="ECO:0000256" key="8">
    <source>
        <dbReference type="ARBA" id="ARBA00022989"/>
    </source>
</evidence>
<dbReference type="GO" id="GO:0005975">
    <property type="term" value="P:carbohydrate metabolic process"/>
    <property type="evidence" value="ECO:0007669"/>
    <property type="project" value="InterPro"/>
</dbReference>
<dbReference type="UniPathway" id="UPA00378"/>
<evidence type="ECO:0000256" key="1">
    <source>
        <dbReference type="ARBA" id="ARBA00004606"/>
    </source>
</evidence>
<reference evidence="14 15" key="1">
    <citation type="submission" date="2020-08" db="EMBL/GenBank/DDBJ databases">
        <authorList>
            <person name="Hejnol A."/>
        </authorList>
    </citation>
    <scope>NUCLEOTIDE SEQUENCE [LARGE SCALE GENOMIC DNA]</scope>
</reference>
<dbReference type="PANTHER" id="PTHR19300">
    <property type="entry name" value="BETA-1,4-GALACTOSYLTRANSFERASE"/>
    <property type="match status" value="1"/>
</dbReference>
<keyword evidence="7" id="KW-0735">Signal-anchor</keyword>
<evidence type="ECO:0000256" key="5">
    <source>
        <dbReference type="ARBA" id="ARBA00022679"/>
    </source>
</evidence>
<dbReference type="PANTHER" id="PTHR19300:SF57">
    <property type="entry name" value="BETA-1,4-N-ACETYLGALACTOSAMINYLTRANSFERASE"/>
    <property type="match status" value="1"/>
</dbReference>
<comment type="pathway">
    <text evidence="2">Protein modification; protein glycosylation.</text>
</comment>
<evidence type="ECO:0000313" key="15">
    <source>
        <dbReference type="Proteomes" id="UP000549394"/>
    </source>
</evidence>
<feature type="domain" description="Galactosyltransferase C-terminal" evidence="12">
    <location>
        <begin position="242"/>
        <end position="318"/>
    </location>
</feature>
<feature type="domain" description="Galactosyltransferase N-terminal" evidence="13">
    <location>
        <begin position="109"/>
        <end position="237"/>
    </location>
</feature>
<organism evidence="14 15">
    <name type="scientific">Dimorphilus gyrociliatus</name>
    <dbReference type="NCBI Taxonomy" id="2664684"/>
    <lineage>
        <taxon>Eukaryota</taxon>
        <taxon>Metazoa</taxon>
        <taxon>Spiralia</taxon>
        <taxon>Lophotrochozoa</taxon>
        <taxon>Annelida</taxon>
        <taxon>Polychaeta</taxon>
        <taxon>Polychaeta incertae sedis</taxon>
        <taxon>Dinophilidae</taxon>
        <taxon>Dimorphilus</taxon>
    </lineage>
</organism>
<dbReference type="GO" id="GO:0033842">
    <property type="term" value="F:N-acetyl-beta-glucosaminyl-derivative 4-beta-N-acetylgalactosaminyltransferase activity"/>
    <property type="evidence" value="ECO:0007669"/>
    <property type="project" value="TreeGrafter"/>
</dbReference>
<dbReference type="EMBL" id="CAJFCJ010000023">
    <property type="protein sequence ID" value="CAD5124822.1"/>
    <property type="molecule type" value="Genomic_DNA"/>
</dbReference>
<dbReference type="InterPro" id="IPR027791">
    <property type="entry name" value="Galactosyl_T_C"/>
</dbReference>
<comment type="similarity">
    <text evidence="3">Belongs to the glycosyltransferase 7 family.</text>
</comment>
<evidence type="ECO:0000259" key="12">
    <source>
        <dbReference type="Pfam" id="PF02709"/>
    </source>
</evidence>
<dbReference type="Pfam" id="PF02709">
    <property type="entry name" value="Glyco_transf_7C"/>
    <property type="match status" value="1"/>
</dbReference>
<keyword evidence="10" id="KW-0325">Glycoprotein</keyword>
<evidence type="ECO:0000259" key="13">
    <source>
        <dbReference type="Pfam" id="PF13733"/>
    </source>
</evidence>
<dbReference type="Gene3D" id="3.90.550.10">
    <property type="entry name" value="Spore Coat Polysaccharide Biosynthesis Protein SpsA, Chain A"/>
    <property type="match status" value="1"/>
</dbReference>
<keyword evidence="4" id="KW-0328">Glycosyltransferase</keyword>
<dbReference type="GO" id="GO:0008378">
    <property type="term" value="F:galactosyltransferase activity"/>
    <property type="evidence" value="ECO:0007669"/>
    <property type="project" value="TreeGrafter"/>
</dbReference>
<sequence length="527" mass="61475">MFRPIKSKFVYCLSVVVCLTLLLVILKIRKYDVTVNNLMIKFEDKLPNRLTRQIIPQDKSNETALQKSSWDTINEEIAKKYYNDVYLKFCNKIVDSYDISSNVCDCDPEEKEHRCKIDYNAKNEDWSIINKRHAIISHGGEFKPTNCNSIQKVAIVIPYRNRLEHLKILINHFHRILSKQNIHYKIFIVEQAHPFLFNRGAMMDVGYSEAKANFAPDCIIFHDVDMIPEDGRHMYNCLQSPRHMGAYLNKYKYIQIYQTLGGILAMKTTDFERVNGFHTLMYGWGDEDVDMMIRCKKAKYTVVKWPVPLSRYIMIKHERDVGNPLNNFRKSFLSHYSGRHKLSSQVYGISSLKYNVNWVKQNPLFTHISINLTIYINSFYNKKKASCNIKEAGGSYKNNLSDEDCAITCFNEALCYGFLRLGNVCYTFSKFCPPESDQPTVFYYERKKSDFQSLNKFRRIKGSCVHKNFGQASQYTIFVCSDLCLHDKQCQSFTYEAKSAYPCQRKKVKCLKSSMKMVTGAITFVKK</sequence>
<dbReference type="GO" id="GO:0005794">
    <property type="term" value="C:Golgi apparatus"/>
    <property type="evidence" value="ECO:0007669"/>
    <property type="project" value="TreeGrafter"/>
</dbReference>
<dbReference type="OrthoDB" id="10016069at2759"/>
<dbReference type="GO" id="GO:0016020">
    <property type="term" value="C:membrane"/>
    <property type="evidence" value="ECO:0007669"/>
    <property type="project" value="UniProtKB-SubCell"/>
</dbReference>
<keyword evidence="9 11" id="KW-0472">Membrane</keyword>
<evidence type="ECO:0000256" key="2">
    <source>
        <dbReference type="ARBA" id="ARBA00004922"/>
    </source>
</evidence>
<keyword evidence="5" id="KW-0808">Transferase</keyword>
<evidence type="ECO:0000256" key="7">
    <source>
        <dbReference type="ARBA" id="ARBA00022968"/>
    </source>
</evidence>
<feature type="transmembrane region" description="Helical" evidence="11">
    <location>
        <begin position="9"/>
        <end position="28"/>
    </location>
</feature>
<dbReference type="SUPFAM" id="SSF53448">
    <property type="entry name" value="Nucleotide-diphospho-sugar transferases"/>
    <property type="match status" value="1"/>
</dbReference>
<evidence type="ECO:0000256" key="9">
    <source>
        <dbReference type="ARBA" id="ARBA00023136"/>
    </source>
</evidence>
<comment type="caution">
    <text evidence="14">The sequence shown here is derived from an EMBL/GenBank/DDBJ whole genome shotgun (WGS) entry which is preliminary data.</text>
</comment>
<evidence type="ECO:0000256" key="11">
    <source>
        <dbReference type="SAM" id="Phobius"/>
    </source>
</evidence>
<evidence type="ECO:0000256" key="3">
    <source>
        <dbReference type="ARBA" id="ARBA00005735"/>
    </source>
</evidence>
<dbReference type="Proteomes" id="UP000549394">
    <property type="component" value="Unassembled WGS sequence"/>
</dbReference>